<dbReference type="PANTHER" id="PTHR21198">
    <property type="entry name" value="GLUTAMATE RACEMASE"/>
    <property type="match status" value="1"/>
</dbReference>
<keyword evidence="9" id="KW-1185">Reference proteome</keyword>
<dbReference type="PROSITE" id="PS00923">
    <property type="entry name" value="ASP_GLU_RACEMASE_1"/>
    <property type="match status" value="1"/>
</dbReference>
<reference evidence="9" key="1">
    <citation type="journal article" date="2019" name="Int. J. Syst. Evol. Microbiol.">
        <title>The Global Catalogue of Microorganisms (GCM) 10K type strain sequencing project: providing services to taxonomists for standard genome sequencing and annotation.</title>
        <authorList>
            <consortium name="The Broad Institute Genomics Platform"/>
            <consortium name="The Broad Institute Genome Sequencing Center for Infectious Disease"/>
            <person name="Wu L."/>
            <person name="Ma J."/>
        </authorList>
    </citation>
    <scope>NUCLEOTIDE SEQUENCE [LARGE SCALE GENOMIC DNA]</scope>
    <source>
        <strain evidence="9">JCM 18200</strain>
    </source>
</reference>
<feature type="binding site" evidence="7">
    <location>
        <begin position="40"/>
        <end position="41"/>
    </location>
    <ligand>
        <name>substrate</name>
    </ligand>
</feature>
<dbReference type="HAMAP" id="MF_00258">
    <property type="entry name" value="Glu_racemase"/>
    <property type="match status" value="1"/>
</dbReference>
<evidence type="ECO:0000256" key="7">
    <source>
        <dbReference type="HAMAP-Rule" id="MF_00258"/>
    </source>
</evidence>
<accession>A0ABP9B0V0</accession>
<evidence type="ECO:0000256" key="3">
    <source>
        <dbReference type="ARBA" id="ARBA00022960"/>
    </source>
</evidence>
<proteinExistence type="inferred from homology"/>
<evidence type="ECO:0000256" key="2">
    <source>
        <dbReference type="ARBA" id="ARBA00013090"/>
    </source>
</evidence>
<dbReference type="Pfam" id="PF01177">
    <property type="entry name" value="Asp_Glu_race"/>
    <property type="match status" value="1"/>
</dbReference>
<evidence type="ECO:0000256" key="5">
    <source>
        <dbReference type="ARBA" id="ARBA00023235"/>
    </source>
</evidence>
<dbReference type="PANTHER" id="PTHR21198:SF2">
    <property type="entry name" value="GLUTAMATE RACEMASE"/>
    <property type="match status" value="1"/>
</dbReference>
<dbReference type="Gene3D" id="3.40.50.1860">
    <property type="match status" value="2"/>
</dbReference>
<evidence type="ECO:0000256" key="4">
    <source>
        <dbReference type="ARBA" id="ARBA00022984"/>
    </source>
</evidence>
<evidence type="ECO:0000256" key="6">
    <source>
        <dbReference type="ARBA" id="ARBA00023316"/>
    </source>
</evidence>
<dbReference type="InterPro" id="IPR033134">
    <property type="entry name" value="Asp/Glu_racemase_AS_2"/>
</dbReference>
<comment type="function">
    <text evidence="7">Provides the (R)-glutamate required for cell wall biosynthesis.</text>
</comment>
<feature type="binding site" evidence="7">
    <location>
        <begin position="191"/>
        <end position="192"/>
    </location>
    <ligand>
        <name>substrate</name>
    </ligand>
</feature>
<name>A0ABP9B0V0_9SPHI</name>
<dbReference type="InterPro" id="IPR018187">
    <property type="entry name" value="Asp/Glu_racemase_AS_1"/>
</dbReference>
<feature type="active site" description="Proton donor/acceptor" evidence="7">
    <location>
        <position position="190"/>
    </location>
</feature>
<evidence type="ECO:0000256" key="1">
    <source>
        <dbReference type="ARBA" id="ARBA00001602"/>
    </source>
</evidence>
<dbReference type="InterPro" id="IPR001920">
    <property type="entry name" value="Asp/Glu_race"/>
</dbReference>
<comment type="pathway">
    <text evidence="7">Cell wall biogenesis; peptidoglycan biosynthesis.</text>
</comment>
<dbReference type="Proteomes" id="UP001501411">
    <property type="component" value="Unassembled WGS sequence"/>
</dbReference>
<keyword evidence="4 7" id="KW-0573">Peptidoglycan synthesis</keyword>
<dbReference type="InterPro" id="IPR015942">
    <property type="entry name" value="Asp/Glu/hydantoin_racemase"/>
</dbReference>
<evidence type="ECO:0000313" key="8">
    <source>
        <dbReference type="EMBL" id="GAA4788742.1"/>
    </source>
</evidence>
<comment type="caution">
    <text evidence="8">The sequence shown here is derived from an EMBL/GenBank/DDBJ whole genome shotgun (WGS) entry which is preliminary data.</text>
</comment>
<feature type="active site" description="Proton donor/acceptor" evidence="7">
    <location>
        <position position="71"/>
    </location>
</feature>
<dbReference type="InterPro" id="IPR004391">
    <property type="entry name" value="Glu_race"/>
</dbReference>
<dbReference type="EMBL" id="BAABIQ010000008">
    <property type="protein sequence ID" value="GAA4788742.1"/>
    <property type="molecule type" value="Genomic_DNA"/>
</dbReference>
<comment type="catalytic activity">
    <reaction evidence="1 7">
        <text>L-glutamate = D-glutamate</text>
        <dbReference type="Rhea" id="RHEA:12813"/>
        <dbReference type="ChEBI" id="CHEBI:29985"/>
        <dbReference type="ChEBI" id="CHEBI:29986"/>
        <dbReference type="EC" id="5.1.1.3"/>
    </reaction>
</comment>
<keyword evidence="6 7" id="KW-0961">Cell wall biogenesis/degradation</keyword>
<dbReference type="PROSITE" id="PS00924">
    <property type="entry name" value="ASP_GLU_RACEMASE_2"/>
    <property type="match status" value="1"/>
</dbReference>
<dbReference type="EC" id="5.1.1.3" evidence="2 7"/>
<dbReference type="RefSeq" id="WP_345231253.1">
    <property type="nucleotide sequence ID" value="NZ_BAABIQ010000008.1"/>
</dbReference>
<comment type="similarity">
    <text evidence="7">Belongs to the aspartate/glutamate racemases family.</text>
</comment>
<keyword evidence="5 7" id="KW-0413">Isomerase</keyword>
<organism evidence="8 9">
    <name type="scientific">Olivibacter ginsenosidimutans</name>
    <dbReference type="NCBI Taxonomy" id="1176537"/>
    <lineage>
        <taxon>Bacteria</taxon>
        <taxon>Pseudomonadati</taxon>
        <taxon>Bacteroidota</taxon>
        <taxon>Sphingobacteriia</taxon>
        <taxon>Sphingobacteriales</taxon>
        <taxon>Sphingobacteriaceae</taxon>
        <taxon>Olivibacter</taxon>
    </lineage>
</organism>
<gene>
    <name evidence="7 8" type="primary">murI</name>
    <name evidence="8" type="ORF">GCM10023231_16240</name>
</gene>
<feature type="binding site" evidence="7">
    <location>
        <begin position="8"/>
        <end position="9"/>
    </location>
    <ligand>
        <name>substrate</name>
    </ligand>
</feature>
<keyword evidence="3 7" id="KW-0133">Cell shape</keyword>
<sequence length="272" mass="30625">MGPIGIFDSGFGGLTVFKEIKALLPQYDYIYLGDNARVPYGTRSYETVYHYTLECVHHLFDKGCRLVILACNTASAKALRTIQQRDLPLYPDLRRVLGVIRPTTEIIDQFTVSKQVGILATSGTVNSQSYSIEIHKFFPTIEVYQEACPMWVPLVENNEIDSEGARYFVQQSIQRLLTRAPAIDTLILACTHYPLLLPLIKARIPSHIQVVSQGPIVAKSLADYLHRHPEMEALCTTNGTTQFFTTEKPENFDEKAALFYGAHVQAMQLELV</sequence>
<dbReference type="NCBIfam" id="TIGR00067">
    <property type="entry name" value="glut_race"/>
    <property type="match status" value="1"/>
</dbReference>
<dbReference type="SUPFAM" id="SSF53681">
    <property type="entry name" value="Aspartate/glutamate racemase"/>
    <property type="match status" value="2"/>
</dbReference>
<evidence type="ECO:0000313" key="9">
    <source>
        <dbReference type="Proteomes" id="UP001501411"/>
    </source>
</evidence>
<protein>
    <recommendedName>
        <fullName evidence="2 7">Glutamate racemase</fullName>
        <ecNumber evidence="2 7">5.1.1.3</ecNumber>
    </recommendedName>
</protein>
<feature type="binding site" evidence="7">
    <location>
        <begin position="72"/>
        <end position="73"/>
    </location>
    <ligand>
        <name>substrate</name>
    </ligand>
</feature>